<gene>
    <name evidence="1" type="ORF">PK98_06955</name>
</gene>
<dbReference type="Proteomes" id="UP000030988">
    <property type="component" value="Unassembled WGS sequence"/>
</dbReference>
<evidence type="ECO:0000313" key="2">
    <source>
        <dbReference type="Proteomes" id="UP000030988"/>
    </source>
</evidence>
<reference evidence="1 2" key="1">
    <citation type="submission" date="2014-11" db="EMBL/GenBank/DDBJ databases">
        <title>Draft genome sequence of Kirrobacter mercurialis.</title>
        <authorList>
            <person name="Coil D.A."/>
            <person name="Eisen J.A."/>
        </authorList>
    </citation>
    <scope>NUCLEOTIDE SEQUENCE [LARGE SCALE GENOMIC DNA]</scope>
    <source>
        <strain evidence="1 2">Coronado</strain>
    </source>
</reference>
<dbReference type="EMBL" id="JTDN01000001">
    <property type="protein sequence ID" value="KHL26824.1"/>
    <property type="molecule type" value="Genomic_DNA"/>
</dbReference>
<accession>A0A0B2BZG1</accession>
<organism evidence="1 2">
    <name type="scientific">Croceibacterium mercuriale</name>
    <dbReference type="NCBI Taxonomy" id="1572751"/>
    <lineage>
        <taxon>Bacteria</taxon>
        <taxon>Pseudomonadati</taxon>
        <taxon>Pseudomonadota</taxon>
        <taxon>Alphaproteobacteria</taxon>
        <taxon>Sphingomonadales</taxon>
        <taxon>Erythrobacteraceae</taxon>
        <taxon>Croceibacterium</taxon>
    </lineage>
</organism>
<sequence>MAFKGADTKTRRRLTPADRLRAALITLAEGQATVTDHGERSWASITFAGTRHQVTLVFTGAEAIEAGEKFIAFLPEHDFAIPGQLVADAAVSAVDHQMLPEERMVVQVEVLMLDDN</sequence>
<protein>
    <submittedName>
        <fullName evidence="1">Uncharacterized protein</fullName>
    </submittedName>
</protein>
<dbReference type="AlphaFoldDB" id="A0A0B2BZG1"/>
<proteinExistence type="predicted"/>
<dbReference type="OrthoDB" id="7473760at2"/>
<evidence type="ECO:0000313" key="1">
    <source>
        <dbReference type="EMBL" id="KHL26824.1"/>
    </source>
</evidence>
<name>A0A0B2BZG1_9SPHN</name>
<comment type="caution">
    <text evidence="1">The sequence shown here is derived from an EMBL/GenBank/DDBJ whole genome shotgun (WGS) entry which is preliminary data.</text>
</comment>
<keyword evidence="2" id="KW-1185">Reference proteome</keyword>